<protein>
    <submittedName>
        <fullName evidence="1">Uncharacterized protein</fullName>
    </submittedName>
</protein>
<keyword evidence="2" id="KW-1185">Reference proteome</keyword>
<dbReference type="RefSeq" id="XP_043004168.1">
    <property type="nucleotide sequence ID" value="XM_043158813.1"/>
</dbReference>
<proteinExistence type="predicted"/>
<evidence type="ECO:0000313" key="2">
    <source>
        <dbReference type="Proteomes" id="UP001049176"/>
    </source>
</evidence>
<dbReference type="EMBL" id="CM032189">
    <property type="protein sequence ID" value="KAG7087697.1"/>
    <property type="molecule type" value="Genomic_DNA"/>
</dbReference>
<evidence type="ECO:0000313" key="1">
    <source>
        <dbReference type="EMBL" id="KAG7087697.1"/>
    </source>
</evidence>
<dbReference type="Proteomes" id="UP001049176">
    <property type="component" value="Chromosome 9"/>
</dbReference>
<dbReference type="GeneID" id="66082719"/>
<gene>
    <name evidence="1" type="ORF">E1B28_013644</name>
</gene>
<comment type="caution">
    <text evidence="1">The sequence shown here is derived from an EMBL/GenBank/DDBJ whole genome shotgun (WGS) entry which is preliminary data.</text>
</comment>
<dbReference type="AlphaFoldDB" id="A0A9P7RQK6"/>
<organism evidence="1 2">
    <name type="scientific">Marasmius oreades</name>
    <name type="common">fairy-ring Marasmius</name>
    <dbReference type="NCBI Taxonomy" id="181124"/>
    <lineage>
        <taxon>Eukaryota</taxon>
        <taxon>Fungi</taxon>
        <taxon>Dikarya</taxon>
        <taxon>Basidiomycota</taxon>
        <taxon>Agaricomycotina</taxon>
        <taxon>Agaricomycetes</taxon>
        <taxon>Agaricomycetidae</taxon>
        <taxon>Agaricales</taxon>
        <taxon>Marasmiineae</taxon>
        <taxon>Marasmiaceae</taxon>
        <taxon>Marasmius</taxon>
    </lineage>
</organism>
<reference evidence="1" key="1">
    <citation type="journal article" date="2021" name="Genome Biol. Evol.">
        <title>The assembled and annotated genome of the fairy-ring fungus Marasmius oreades.</title>
        <authorList>
            <person name="Hiltunen M."/>
            <person name="Ament-Velasquez S.L."/>
            <person name="Johannesson H."/>
        </authorList>
    </citation>
    <scope>NUCLEOTIDE SEQUENCE</scope>
    <source>
        <strain evidence="1">03SP1</strain>
    </source>
</reference>
<accession>A0A9P7RQK6</accession>
<name>A0A9P7RQK6_9AGAR</name>
<sequence length="123" mass="14171">MFSERPNFQRNYLPITQTLGLQSKTYPPHSLGVFFASSLQGAAEKDPRYTGRRSGCLHEGGETLRPAVYEESKPRKNTRLWVYSSQQLQVEDPCWRTVLRLLQDVRDFFNIVGFEPVAHALLK</sequence>
<dbReference type="KEGG" id="more:E1B28_013644"/>